<gene>
    <name evidence="2" type="ORF">JBS370_LOCUS373</name>
    <name evidence="3" type="ORF">OTI717_LOCUS4271</name>
    <name evidence="1" type="ORF">ZHD862_LOCUS1322</name>
</gene>
<evidence type="ECO:0000313" key="2">
    <source>
        <dbReference type="EMBL" id="CAF3531049.1"/>
    </source>
</evidence>
<proteinExistence type="predicted"/>
<evidence type="ECO:0000313" key="3">
    <source>
        <dbReference type="EMBL" id="CAF3550414.1"/>
    </source>
</evidence>
<dbReference type="Proteomes" id="UP000663836">
    <property type="component" value="Unassembled WGS sequence"/>
</dbReference>
<dbReference type="AlphaFoldDB" id="A0A813RBS5"/>
<evidence type="ECO:0000313" key="4">
    <source>
        <dbReference type="Proteomes" id="UP000663864"/>
    </source>
</evidence>
<dbReference type="EMBL" id="CAJOBD010000009">
    <property type="protein sequence ID" value="CAF3531049.1"/>
    <property type="molecule type" value="Genomic_DNA"/>
</dbReference>
<dbReference type="Proteomes" id="UP000663864">
    <property type="component" value="Unassembled WGS sequence"/>
</dbReference>
<dbReference type="Proteomes" id="UP000663823">
    <property type="component" value="Unassembled WGS sequence"/>
</dbReference>
<evidence type="ECO:0000313" key="1">
    <source>
        <dbReference type="EMBL" id="CAF0779790.1"/>
    </source>
</evidence>
<reference evidence="1" key="1">
    <citation type="submission" date="2021-02" db="EMBL/GenBank/DDBJ databases">
        <authorList>
            <person name="Nowell W R."/>
        </authorList>
    </citation>
    <scope>NUCLEOTIDE SEQUENCE</scope>
</reference>
<comment type="caution">
    <text evidence="1">The sequence shown here is derived from an EMBL/GenBank/DDBJ whole genome shotgun (WGS) entry which is preliminary data.</text>
</comment>
<sequence>MKKELRILYEHSCEVLSIRLKVFIIGHLHLIQNVRTNIQYILNQTRSPAGFSQLSWLQIVERCTSKTSPPAVQLFQLTITAKIFRIN</sequence>
<accession>A0A813RBS5</accession>
<organism evidence="1 4">
    <name type="scientific">Rotaria sordida</name>
    <dbReference type="NCBI Taxonomy" id="392033"/>
    <lineage>
        <taxon>Eukaryota</taxon>
        <taxon>Metazoa</taxon>
        <taxon>Spiralia</taxon>
        <taxon>Gnathifera</taxon>
        <taxon>Rotifera</taxon>
        <taxon>Eurotatoria</taxon>
        <taxon>Bdelloidea</taxon>
        <taxon>Philodinida</taxon>
        <taxon>Philodinidae</taxon>
        <taxon>Rotaria</taxon>
    </lineage>
</organism>
<name>A0A813RBS5_9BILA</name>
<protein>
    <submittedName>
        <fullName evidence="1">Uncharacterized protein</fullName>
    </submittedName>
</protein>
<dbReference type="EMBL" id="CAJOAX010000253">
    <property type="protein sequence ID" value="CAF3550414.1"/>
    <property type="molecule type" value="Genomic_DNA"/>
</dbReference>
<dbReference type="EMBL" id="CAJNOT010000023">
    <property type="protein sequence ID" value="CAF0779790.1"/>
    <property type="molecule type" value="Genomic_DNA"/>
</dbReference>